<gene>
    <name evidence="1" type="ORF">EFY79_09795</name>
</gene>
<sequence>MKNKINFKYLFVVCLLVWVGMGCQKQLGDFGNINLDPGKPTTPVPSALLTNVTSGLGNWIFDGNFYRNTSVPAMYAQYFSQTQYTEESQYLPVNYDWTMYYAGRSTNTSDNYGIARANLMDLQTIINYNSDDATKEVAAKFGSNANQIAVARILKAYLFWMITDEYGDIPYTGTLQGDPNLPYTPQQDVYADLLKELKEASTQFDEGDMPQGDLLYSGNKAGWVKFANSLRLLISLRMSVVDPNTGKTEFNDALNAGVIEDNAENAELDYPGGSFPNPFYEYYNVIQRKDISPSEFFVNKLKSMGDARLKMFASTELGFPYGLSRDDATNWADSHPGWAFVMSSDYYNNDQSPMFLVTAAHIWLARAEAASYGWTSEDVATDYSKGIEASWKQWDVYTDASFNSYMAKPEVSLAGGSADQIKQKIILQRYIAFYPDGKQAWAIWRKTGLPELTPAPGTSTGIPQRYPYGSDEISLNPTNEKAAAAKYTKDGEDNSMFAKLWWAK</sequence>
<dbReference type="AlphaFoldDB" id="A0A3M9NFW2"/>
<dbReference type="Proteomes" id="UP000267223">
    <property type="component" value="Unassembled WGS sequence"/>
</dbReference>
<dbReference type="InterPro" id="IPR041662">
    <property type="entry name" value="SusD-like_2"/>
</dbReference>
<evidence type="ECO:0000313" key="1">
    <source>
        <dbReference type="EMBL" id="RNI36611.1"/>
    </source>
</evidence>
<name>A0A3M9NFW2_9BACT</name>
<dbReference type="EMBL" id="RJJR01000007">
    <property type="protein sequence ID" value="RNI36611.1"/>
    <property type="molecule type" value="Genomic_DNA"/>
</dbReference>
<dbReference type="PROSITE" id="PS51257">
    <property type="entry name" value="PROKAR_LIPOPROTEIN"/>
    <property type="match status" value="1"/>
</dbReference>
<reference evidence="1 2" key="1">
    <citation type="submission" date="2018-11" db="EMBL/GenBank/DDBJ databases">
        <title>Draft genome sequence of Ferruginibacter sp. BO-59.</title>
        <authorList>
            <person name="Im W.T."/>
        </authorList>
    </citation>
    <scope>NUCLEOTIDE SEQUENCE [LARGE SCALE GENOMIC DNA]</scope>
    <source>
        <strain evidence="1 2">BO-59</strain>
    </source>
</reference>
<comment type="caution">
    <text evidence="1">The sequence shown here is derived from an EMBL/GenBank/DDBJ whole genome shotgun (WGS) entry which is preliminary data.</text>
</comment>
<dbReference type="InterPro" id="IPR011990">
    <property type="entry name" value="TPR-like_helical_dom_sf"/>
</dbReference>
<dbReference type="SUPFAM" id="SSF48452">
    <property type="entry name" value="TPR-like"/>
    <property type="match status" value="1"/>
</dbReference>
<accession>A0A3M9NFW2</accession>
<dbReference type="OrthoDB" id="725917at2"/>
<dbReference type="Pfam" id="PF12771">
    <property type="entry name" value="SusD-like_2"/>
    <property type="match status" value="1"/>
</dbReference>
<keyword evidence="1" id="KW-0449">Lipoprotein</keyword>
<organism evidence="1 2">
    <name type="scientific">Hanamia caeni</name>
    <dbReference type="NCBI Taxonomy" id="2294116"/>
    <lineage>
        <taxon>Bacteria</taxon>
        <taxon>Pseudomonadati</taxon>
        <taxon>Bacteroidota</taxon>
        <taxon>Chitinophagia</taxon>
        <taxon>Chitinophagales</taxon>
        <taxon>Chitinophagaceae</taxon>
        <taxon>Hanamia</taxon>
    </lineage>
</organism>
<evidence type="ECO:0000313" key="2">
    <source>
        <dbReference type="Proteomes" id="UP000267223"/>
    </source>
</evidence>
<dbReference type="RefSeq" id="WP_123120529.1">
    <property type="nucleotide sequence ID" value="NZ_RJJR01000007.1"/>
</dbReference>
<protein>
    <submittedName>
        <fullName evidence="1">SusD/RagB family nutrient-binding outer membrane lipoprotein</fullName>
    </submittedName>
</protein>
<keyword evidence="2" id="KW-1185">Reference proteome</keyword>
<dbReference type="Gene3D" id="1.25.40.390">
    <property type="match status" value="1"/>
</dbReference>
<proteinExistence type="predicted"/>